<evidence type="ECO:0000313" key="2">
    <source>
        <dbReference type="Proteomes" id="UP000887578"/>
    </source>
</evidence>
<dbReference type="WBParaSite" id="PDA_v2.g21762.t1">
    <property type="protein sequence ID" value="PDA_v2.g21762.t1"/>
    <property type="gene ID" value="PDA_v2.g21762"/>
</dbReference>
<dbReference type="AlphaFoldDB" id="A0A914PZ55"/>
<proteinExistence type="predicted"/>
<feature type="compositionally biased region" description="Polar residues" evidence="1">
    <location>
        <begin position="1"/>
        <end position="14"/>
    </location>
</feature>
<evidence type="ECO:0000256" key="1">
    <source>
        <dbReference type="SAM" id="MobiDB-lite"/>
    </source>
</evidence>
<feature type="region of interest" description="Disordered" evidence="1">
    <location>
        <begin position="1"/>
        <end position="44"/>
    </location>
</feature>
<dbReference type="Proteomes" id="UP000887578">
    <property type="component" value="Unplaced"/>
</dbReference>
<organism evidence="2 3">
    <name type="scientific">Panagrolaimus davidi</name>
    <dbReference type="NCBI Taxonomy" id="227884"/>
    <lineage>
        <taxon>Eukaryota</taxon>
        <taxon>Metazoa</taxon>
        <taxon>Ecdysozoa</taxon>
        <taxon>Nematoda</taxon>
        <taxon>Chromadorea</taxon>
        <taxon>Rhabditida</taxon>
        <taxon>Tylenchina</taxon>
        <taxon>Panagrolaimomorpha</taxon>
        <taxon>Panagrolaimoidea</taxon>
        <taxon>Panagrolaimidae</taxon>
        <taxon>Panagrolaimus</taxon>
    </lineage>
</organism>
<sequence>MYHQHSSSYTNQRAYVSPQHPEREIQHKKVENEKGDHFSTPVKRERASIDYINHTPTKLDAHPPGWERITWAPKVCRKAVRRMDFGEIATAAH</sequence>
<keyword evidence="2" id="KW-1185">Reference proteome</keyword>
<name>A0A914PZ55_9BILA</name>
<protein>
    <submittedName>
        <fullName evidence="3">Uncharacterized protein</fullName>
    </submittedName>
</protein>
<feature type="compositionally biased region" description="Basic and acidic residues" evidence="1">
    <location>
        <begin position="20"/>
        <end position="44"/>
    </location>
</feature>
<accession>A0A914PZ55</accession>
<evidence type="ECO:0000313" key="3">
    <source>
        <dbReference type="WBParaSite" id="PDA_v2.g21762.t1"/>
    </source>
</evidence>
<reference evidence="3" key="1">
    <citation type="submission" date="2022-11" db="UniProtKB">
        <authorList>
            <consortium name="WormBaseParasite"/>
        </authorList>
    </citation>
    <scope>IDENTIFICATION</scope>
</reference>